<evidence type="ECO:0000256" key="1">
    <source>
        <dbReference type="SAM" id="Phobius"/>
    </source>
</evidence>
<gene>
    <name evidence="2" type="ORF">PMAYCL1PPCAC_09799</name>
</gene>
<sequence length="100" mass="11557">MLGIYSFIRFFVENKLKTPLFNLHFGLVACCGTLLNLVVLISHDTLHEELLRVTRTQKLFGRKLKTDDVTVRSVNGVRLNVPKGQETAAYFRSYQNIWNQ</sequence>
<proteinExistence type="predicted"/>
<evidence type="ECO:0000313" key="3">
    <source>
        <dbReference type="Proteomes" id="UP001328107"/>
    </source>
</evidence>
<name>A0AAN5CE87_9BILA</name>
<reference evidence="3" key="1">
    <citation type="submission" date="2022-10" db="EMBL/GenBank/DDBJ databases">
        <title>Genome assembly of Pristionchus species.</title>
        <authorList>
            <person name="Yoshida K."/>
            <person name="Sommer R.J."/>
        </authorList>
    </citation>
    <scope>NUCLEOTIDE SEQUENCE [LARGE SCALE GENOMIC DNA]</scope>
    <source>
        <strain evidence="3">RS5460</strain>
    </source>
</reference>
<keyword evidence="3" id="KW-1185">Reference proteome</keyword>
<evidence type="ECO:0000313" key="2">
    <source>
        <dbReference type="EMBL" id="GMR39604.1"/>
    </source>
</evidence>
<keyword evidence="1" id="KW-0472">Membrane</keyword>
<feature type="transmembrane region" description="Helical" evidence="1">
    <location>
        <begin position="20"/>
        <end position="42"/>
    </location>
</feature>
<comment type="caution">
    <text evidence="2">The sequence shown here is derived from an EMBL/GenBank/DDBJ whole genome shotgun (WGS) entry which is preliminary data.</text>
</comment>
<keyword evidence="1" id="KW-1133">Transmembrane helix</keyword>
<dbReference type="EMBL" id="BTRK01000002">
    <property type="protein sequence ID" value="GMR39604.1"/>
    <property type="molecule type" value="Genomic_DNA"/>
</dbReference>
<dbReference type="Proteomes" id="UP001328107">
    <property type="component" value="Unassembled WGS sequence"/>
</dbReference>
<organism evidence="2 3">
    <name type="scientific">Pristionchus mayeri</name>
    <dbReference type="NCBI Taxonomy" id="1317129"/>
    <lineage>
        <taxon>Eukaryota</taxon>
        <taxon>Metazoa</taxon>
        <taxon>Ecdysozoa</taxon>
        <taxon>Nematoda</taxon>
        <taxon>Chromadorea</taxon>
        <taxon>Rhabditida</taxon>
        <taxon>Rhabditina</taxon>
        <taxon>Diplogasteromorpha</taxon>
        <taxon>Diplogasteroidea</taxon>
        <taxon>Neodiplogasteridae</taxon>
        <taxon>Pristionchus</taxon>
    </lineage>
</organism>
<accession>A0AAN5CE87</accession>
<keyword evidence="1" id="KW-0812">Transmembrane</keyword>
<dbReference type="AlphaFoldDB" id="A0AAN5CE87"/>
<protein>
    <submittedName>
        <fullName evidence="2">Uncharacterized protein</fullName>
    </submittedName>
</protein>